<evidence type="ECO:0000313" key="2">
    <source>
        <dbReference type="Proteomes" id="UP000821837"/>
    </source>
</evidence>
<comment type="caution">
    <text evidence="1">The sequence shown here is derived from an EMBL/GenBank/DDBJ whole genome shotgun (WGS) entry which is preliminary data.</text>
</comment>
<evidence type="ECO:0008006" key="3">
    <source>
        <dbReference type="Google" id="ProtNLM"/>
    </source>
</evidence>
<dbReference type="Proteomes" id="UP000821837">
    <property type="component" value="Chromosome 8"/>
</dbReference>
<reference evidence="1" key="1">
    <citation type="journal article" date="2020" name="Cell">
        <title>Large-Scale Comparative Analyses of Tick Genomes Elucidate Their Genetic Diversity and Vector Capacities.</title>
        <authorList>
            <consortium name="Tick Genome and Microbiome Consortium (TIGMIC)"/>
            <person name="Jia N."/>
            <person name="Wang J."/>
            <person name="Shi W."/>
            <person name="Du L."/>
            <person name="Sun Y."/>
            <person name="Zhan W."/>
            <person name="Jiang J.F."/>
            <person name="Wang Q."/>
            <person name="Zhang B."/>
            <person name="Ji P."/>
            <person name="Bell-Sakyi L."/>
            <person name="Cui X.M."/>
            <person name="Yuan T.T."/>
            <person name="Jiang B.G."/>
            <person name="Yang W.F."/>
            <person name="Lam T.T."/>
            <person name="Chang Q.C."/>
            <person name="Ding S.J."/>
            <person name="Wang X.J."/>
            <person name="Zhu J.G."/>
            <person name="Ruan X.D."/>
            <person name="Zhao L."/>
            <person name="Wei J.T."/>
            <person name="Ye R.Z."/>
            <person name="Que T.C."/>
            <person name="Du C.H."/>
            <person name="Zhou Y.H."/>
            <person name="Cheng J.X."/>
            <person name="Dai P.F."/>
            <person name="Guo W.B."/>
            <person name="Han X.H."/>
            <person name="Huang E.J."/>
            <person name="Li L.F."/>
            <person name="Wei W."/>
            <person name="Gao Y.C."/>
            <person name="Liu J.Z."/>
            <person name="Shao H.Z."/>
            <person name="Wang X."/>
            <person name="Wang C.C."/>
            <person name="Yang T.C."/>
            <person name="Huo Q.B."/>
            <person name="Li W."/>
            <person name="Chen H.Y."/>
            <person name="Chen S.E."/>
            <person name="Zhou L.G."/>
            <person name="Ni X.B."/>
            <person name="Tian J.H."/>
            <person name="Sheng Y."/>
            <person name="Liu T."/>
            <person name="Pan Y.S."/>
            <person name="Xia L.Y."/>
            <person name="Li J."/>
            <person name="Zhao F."/>
            <person name="Cao W.C."/>
        </authorList>
    </citation>
    <scope>NUCLEOTIDE SEQUENCE</scope>
    <source>
        <strain evidence="1">Rsan-2018</strain>
    </source>
</reference>
<reference evidence="1" key="2">
    <citation type="submission" date="2021-09" db="EMBL/GenBank/DDBJ databases">
        <authorList>
            <person name="Jia N."/>
            <person name="Wang J."/>
            <person name="Shi W."/>
            <person name="Du L."/>
            <person name="Sun Y."/>
            <person name="Zhan W."/>
            <person name="Jiang J."/>
            <person name="Wang Q."/>
            <person name="Zhang B."/>
            <person name="Ji P."/>
            <person name="Sakyi L.B."/>
            <person name="Cui X."/>
            <person name="Yuan T."/>
            <person name="Jiang B."/>
            <person name="Yang W."/>
            <person name="Lam T.T.-Y."/>
            <person name="Chang Q."/>
            <person name="Ding S."/>
            <person name="Wang X."/>
            <person name="Zhu J."/>
            <person name="Ruan X."/>
            <person name="Zhao L."/>
            <person name="Wei J."/>
            <person name="Que T."/>
            <person name="Du C."/>
            <person name="Cheng J."/>
            <person name="Dai P."/>
            <person name="Han X."/>
            <person name="Huang E."/>
            <person name="Gao Y."/>
            <person name="Liu J."/>
            <person name="Shao H."/>
            <person name="Ye R."/>
            <person name="Li L."/>
            <person name="Wei W."/>
            <person name="Wang X."/>
            <person name="Wang C."/>
            <person name="Huo Q."/>
            <person name="Li W."/>
            <person name="Guo W."/>
            <person name="Chen H."/>
            <person name="Chen S."/>
            <person name="Zhou L."/>
            <person name="Zhou L."/>
            <person name="Ni X."/>
            <person name="Tian J."/>
            <person name="Zhou Y."/>
            <person name="Sheng Y."/>
            <person name="Liu T."/>
            <person name="Pan Y."/>
            <person name="Xia L."/>
            <person name="Li J."/>
            <person name="Zhao F."/>
            <person name="Cao W."/>
        </authorList>
    </citation>
    <scope>NUCLEOTIDE SEQUENCE</scope>
    <source>
        <strain evidence="1">Rsan-2018</strain>
        <tissue evidence="1">Larvae</tissue>
    </source>
</reference>
<dbReference type="VEuPathDB" id="VectorBase:RSAN_047412"/>
<proteinExistence type="predicted"/>
<dbReference type="EMBL" id="JABSTV010001254">
    <property type="protein sequence ID" value="KAH7939561.1"/>
    <property type="molecule type" value="Genomic_DNA"/>
</dbReference>
<name>A0A9D4SQ98_RHISA</name>
<protein>
    <recommendedName>
        <fullName evidence="3">Tick transposon</fullName>
    </recommendedName>
</protein>
<dbReference type="AlphaFoldDB" id="A0A9D4SQ98"/>
<sequence length="253" mass="28658">MEMSGSARPHVRKCCAVPFVRHKTGAGDPTEGAREAVAKISFERRLSGMSDDRWARQMYKYIYLRSHNTKWATRTKILTERFGVETTQLTTAPQAGQRHKLRERVRAAELERWRTSAQTKSALSVYRANEQAIEPERFFDNSRGSSLLSEARGGVLRTRTLQAKYTPSTSTTCHRCSAAEETIKHVVLECTGLQPGPPREQTNPSCPNTLATALGFHEQGAPPNWKEVELTKRRLEHWWRTRNSPAPPESADK</sequence>
<organism evidence="1 2">
    <name type="scientific">Rhipicephalus sanguineus</name>
    <name type="common">Brown dog tick</name>
    <name type="synonym">Ixodes sanguineus</name>
    <dbReference type="NCBI Taxonomy" id="34632"/>
    <lineage>
        <taxon>Eukaryota</taxon>
        <taxon>Metazoa</taxon>
        <taxon>Ecdysozoa</taxon>
        <taxon>Arthropoda</taxon>
        <taxon>Chelicerata</taxon>
        <taxon>Arachnida</taxon>
        <taxon>Acari</taxon>
        <taxon>Parasitiformes</taxon>
        <taxon>Ixodida</taxon>
        <taxon>Ixodoidea</taxon>
        <taxon>Ixodidae</taxon>
        <taxon>Rhipicephalinae</taxon>
        <taxon>Rhipicephalus</taxon>
        <taxon>Rhipicephalus</taxon>
    </lineage>
</organism>
<accession>A0A9D4SQ98</accession>
<keyword evidence="2" id="KW-1185">Reference proteome</keyword>
<evidence type="ECO:0000313" key="1">
    <source>
        <dbReference type="EMBL" id="KAH7939561.1"/>
    </source>
</evidence>
<gene>
    <name evidence="1" type="ORF">HPB52_013693</name>
</gene>